<name>A0A9P3LXI0_9FUNG</name>
<dbReference type="AlphaFoldDB" id="A0A9P3LXI0"/>
<dbReference type="Pfam" id="PF03795">
    <property type="entry name" value="YCII"/>
    <property type="match status" value="1"/>
</dbReference>
<evidence type="ECO:0000313" key="3">
    <source>
        <dbReference type="Proteomes" id="UP000827284"/>
    </source>
</evidence>
<dbReference type="InterPro" id="IPR051807">
    <property type="entry name" value="Sec-metab_biosynth-assoc"/>
</dbReference>
<keyword evidence="3" id="KW-1185">Reference proteome</keyword>
<evidence type="ECO:0000313" key="2">
    <source>
        <dbReference type="EMBL" id="GJJ74108.1"/>
    </source>
</evidence>
<protein>
    <recommendedName>
        <fullName evidence="1">YCII-related domain-containing protein</fullName>
    </recommendedName>
</protein>
<dbReference type="SUPFAM" id="SSF54909">
    <property type="entry name" value="Dimeric alpha+beta barrel"/>
    <property type="match status" value="1"/>
</dbReference>
<proteinExistence type="predicted"/>
<dbReference type="PANTHER" id="PTHR33606:SF3">
    <property type="entry name" value="PROTEIN YCII"/>
    <property type="match status" value="1"/>
</dbReference>
<feature type="domain" description="YCII-related" evidence="1">
    <location>
        <begin position="38"/>
        <end position="126"/>
    </location>
</feature>
<reference evidence="2" key="2">
    <citation type="journal article" date="2022" name="Microbiol. Resour. Announc.">
        <title>Whole-Genome Sequence of Entomortierella parvispora E1425, a Mucoromycotan Fungus Associated with Burkholderiaceae-Related Endosymbiotic Bacteria.</title>
        <authorList>
            <person name="Herlambang A."/>
            <person name="Guo Y."/>
            <person name="Takashima Y."/>
            <person name="Narisawa K."/>
            <person name="Ohta H."/>
            <person name="Nishizawa T."/>
        </authorList>
    </citation>
    <scope>NUCLEOTIDE SEQUENCE</scope>
    <source>
        <strain evidence="2">E1425</strain>
    </source>
</reference>
<dbReference type="EMBL" id="BQFW01000008">
    <property type="protein sequence ID" value="GJJ74108.1"/>
    <property type="molecule type" value="Genomic_DNA"/>
</dbReference>
<sequence>MFLSAIRTPTVTRSLQAQSTRALSVSAALNEKKQFIVIAHDHTDADAQKRRLSVRETHLAGARALKKDGTLQLGGALLTNHSESGKMVGSIMIFSAESEEDVRKIIEKDQYVQGNVWAKYDIYPFRQAAFP</sequence>
<dbReference type="Proteomes" id="UP000827284">
    <property type="component" value="Unassembled WGS sequence"/>
</dbReference>
<comment type="caution">
    <text evidence="2">The sequence shown here is derived from an EMBL/GenBank/DDBJ whole genome shotgun (WGS) entry which is preliminary data.</text>
</comment>
<gene>
    <name evidence="2" type="ORF">EMPS_06466</name>
</gene>
<dbReference type="InterPro" id="IPR005545">
    <property type="entry name" value="YCII"/>
</dbReference>
<evidence type="ECO:0000259" key="1">
    <source>
        <dbReference type="Pfam" id="PF03795"/>
    </source>
</evidence>
<accession>A0A9P3LXI0</accession>
<dbReference type="PANTHER" id="PTHR33606">
    <property type="entry name" value="PROTEIN YCII"/>
    <property type="match status" value="1"/>
</dbReference>
<organism evidence="2 3">
    <name type="scientific">Entomortierella parvispora</name>
    <dbReference type="NCBI Taxonomy" id="205924"/>
    <lineage>
        <taxon>Eukaryota</taxon>
        <taxon>Fungi</taxon>
        <taxon>Fungi incertae sedis</taxon>
        <taxon>Mucoromycota</taxon>
        <taxon>Mortierellomycotina</taxon>
        <taxon>Mortierellomycetes</taxon>
        <taxon>Mortierellales</taxon>
        <taxon>Mortierellaceae</taxon>
        <taxon>Entomortierella</taxon>
    </lineage>
</organism>
<dbReference type="OrthoDB" id="5519740at2759"/>
<dbReference type="InterPro" id="IPR011008">
    <property type="entry name" value="Dimeric_a/b-barrel"/>
</dbReference>
<dbReference type="Gene3D" id="3.30.70.1060">
    <property type="entry name" value="Dimeric alpha+beta barrel"/>
    <property type="match status" value="1"/>
</dbReference>
<reference evidence="2" key="1">
    <citation type="submission" date="2021-11" db="EMBL/GenBank/DDBJ databases">
        <authorList>
            <person name="Herlambang A."/>
            <person name="Guo Y."/>
            <person name="Takashima Y."/>
            <person name="Nishizawa T."/>
        </authorList>
    </citation>
    <scope>NUCLEOTIDE SEQUENCE</scope>
    <source>
        <strain evidence="2">E1425</strain>
    </source>
</reference>